<keyword evidence="7" id="KW-1185">Reference proteome</keyword>
<evidence type="ECO:0000256" key="1">
    <source>
        <dbReference type="ARBA" id="ARBA00009437"/>
    </source>
</evidence>
<dbReference type="Proteomes" id="UP000185151">
    <property type="component" value="Unassembled WGS sequence"/>
</dbReference>
<dbReference type="RefSeq" id="WP_074293741.1">
    <property type="nucleotide sequence ID" value="NZ_FSRU01000001.1"/>
</dbReference>
<evidence type="ECO:0000313" key="7">
    <source>
        <dbReference type="Proteomes" id="UP000185151"/>
    </source>
</evidence>
<dbReference type="Gene3D" id="3.40.190.290">
    <property type="match status" value="1"/>
</dbReference>
<accession>A0A1N6FBM8</accession>
<dbReference type="SUPFAM" id="SSF53850">
    <property type="entry name" value="Periplasmic binding protein-like II"/>
    <property type="match status" value="1"/>
</dbReference>
<dbReference type="GO" id="GO:0003700">
    <property type="term" value="F:DNA-binding transcription factor activity"/>
    <property type="evidence" value="ECO:0007669"/>
    <property type="project" value="InterPro"/>
</dbReference>
<dbReference type="PANTHER" id="PTHR30537">
    <property type="entry name" value="HTH-TYPE TRANSCRIPTIONAL REGULATOR"/>
    <property type="match status" value="1"/>
</dbReference>
<dbReference type="PROSITE" id="PS50931">
    <property type="entry name" value="HTH_LYSR"/>
    <property type="match status" value="1"/>
</dbReference>
<dbReference type="FunFam" id="1.10.10.10:FF:000001">
    <property type="entry name" value="LysR family transcriptional regulator"/>
    <property type="match status" value="1"/>
</dbReference>
<evidence type="ECO:0000259" key="5">
    <source>
        <dbReference type="PROSITE" id="PS50931"/>
    </source>
</evidence>
<dbReference type="PANTHER" id="PTHR30537:SF5">
    <property type="entry name" value="HTH-TYPE TRANSCRIPTIONAL ACTIVATOR TTDR-RELATED"/>
    <property type="match status" value="1"/>
</dbReference>
<dbReference type="GO" id="GO:0043565">
    <property type="term" value="F:sequence-specific DNA binding"/>
    <property type="evidence" value="ECO:0007669"/>
    <property type="project" value="TreeGrafter"/>
</dbReference>
<dbReference type="EMBL" id="FSRU01000001">
    <property type="protein sequence ID" value="SIN92642.1"/>
    <property type="molecule type" value="Genomic_DNA"/>
</dbReference>
<proteinExistence type="inferred from homology"/>
<dbReference type="AlphaFoldDB" id="A0A1N6FBM8"/>
<keyword evidence="3" id="KW-0238">DNA-binding</keyword>
<dbReference type="OrthoDB" id="9080899at2"/>
<keyword evidence="4" id="KW-0804">Transcription</keyword>
<gene>
    <name evidence="6" type="ORF">SAMN05444165_0109</name>
</gene>
<name>A0A1N6FBM8_9BURK</name>
<evidence type="ECO:0000256" key="4">
    <source>
        <dbReference type="ARBA" id="ARBA00023163"/>
    </source>
</evidence>
<feature type="domain" description="HTH lysR-type" evidence="5">
    <location>
        <begin position="1"/>
        <end position="59"/>
    </location>
</feature>
<evidence type="ECO:0000313" key="6">
    <source>
        <dbReference type="EMBL" id="SIN92642.1"/>
    </source>
</evidence>
<evidence type="ECO:0000256" key="3">
    <source>
        <dbReference type="ARBA" id="ARBA00023125"/>
    </source>
</evidence>
<evidence type="ECO:0000256" key="2">
    <source>
        <dbReference type="ARBA" id="ARBA00023015"/>
    </source>
</evidence>
<keyword evidence="2" id="KW-0805">Transcription regulation</keyword>
<dbReference type="SUPFAM" id="SSF46785">
    <property type="entry name" value="Winged helix' DNA-binding domain"/>
    <property type="match status" value="1"/>
</dbReference>
<sequence>MDLIQCMRVFVALTDAGSFTTTAEQLRLSAPQVSRAVTWLENHLGTRLLNRTTRSMALTEAGEQYRIRTREILHALDASEREAKGSVLHPRGRLRVHCSASLANHFVIPLAAQFQARYNNVSVDLTLAPKMPDLIRDGYDVALVAMDSLRSSDLIAISVGRMDSILCAAPAYIAEHGLPQVPAALEQHRCLQLVAPAYEDRIWKFESETGCEIVTLDPAFTVDVGASLAIAVKAGMGIGLLPHFVVADDLQSGALVRVLPRYRLNSIEVFLVYASRRYLDAKIRAWIDFMKTQLRLALSASSPRETASPRLRHSARDLTETS</sequence>
<organism evidence="6 7">
    <name type="scientific">Paraburkholderia phenazinium</name>
    <dbReference type="NCBI Taxonomy" id="60549"/>
    <lineage>
        <taxon>Bacteria</taxon>
        <taxon>Pseudomonadati</taxon>
        <taxon>Pseudomonadota</taxon>
        <taxon>Betaproteobacteria</taxon>
        <taxon>Burkholderiales</taxon>
        <taxon>Burkholderiaceae</taxon>
        <taxon>Paraburkholderia</taxon>
    </lineage>
</organism>
<dbReference type="GO" id="GO:0006351">
    <property type="term" value="P:DNA-templated transcription"/>
    <property type="evidence" value="ECO:0007669"/>
    <property type="project" value="TreeGrafter"/>
</dbReference>
<protein>
    <submittedName>
        <fullName evidence="6">Transcriptional regulator, LysR family</fullName>
    </submittedName>
</protein>
<dbReference type="InterPro" id="IPR000847">
    <property type="entry name" value="LysR_HTH_N"/>
</dbReference>
<dbReference type="Gene3D" id="1.10.10.10">
    <property type="entry name" value="Winged helix-like DNA-binding domain superfamily/Winged helix DNA-binding domain"/>
    <property type="match status" value="1"/>
</dbReference>
<comment type="similarity">
    <text evidence="1">Belongs to the LysR transcriptional regulatory family.</text>
</comment>
<dbReference type="Pfam" id="PF03466">
    <property type="entry name" value="LysR_substrate"/>
    <property type="match status" value="1"/>
</dbReference>
<dbReference type="CDD" id="cd08422">
    <property type="entry name" value="PBP2_CrgA_like"/>
    <property type="match status" value="1"/>
</dbReference>
<dbReference type="InterPro" id="IPR005119">
    <property type="entry name" value="LysR_subst-bd"/>
</dbReference>
<reference evidence="6 7" key="1">
    <citation type="submission" date="2016-11" db="EMBL/GenBank/DDBJ databases">
        <authorList>
            <person name="Jaros S."/>
            <person name="Januszkiewicz K."/>
            <person name="Wedrychowicz H."/>
        </authorList>
    </citation>
    <scope>NUCLEOTIDE SEQUENCE [LARGE SCALE GENOMIC DNA]</scope>
    <source>
        <strain evidence="6 7">GAS95</strain>
    </source>
</reference>
<dbReference type="InterPro" id="IPR036390">
    <property type="entry name" value="WH_DNA-bd_sf"/>
</dbReference>
<dbReference type="InterPro" id="IPR058163">
    <property type="entry name" value="LysR-type_TF_proteobact-type"/>
</dbReference>
<dbReference type="InterPro" id="IPR036388">
    <property type="entry name" value="WH-like_DNA-bd_sf"/>
</dbReference>
<dbReference type="Pfam" id="PF00126">
    <property type="entry name" value="HTH_1"/>
    <property type="match status" value="1"/>
</dbReference>